<accession>A0A645GDB5</accession>
<gene>
    <name evidence="1" type="ORF">SDC9_169205</name>
</gene>
<reference evidence="1" key="1">
    <citation type="submission" date="2019-08" db="EMBL/GenBank/DDBJ databases">
        <authorList>
            <person name="Kucharzyk K."/>
            <person name="Murdoch R.W."/>
            <person name="Higgins S."/>
            <person name="Loffler F."/>
        </authorList>
    </citation>
    <scope>NUCLEOTIDE SEQUENCE</scope>
</reference>
<sequence>MLKLLKHNCAVKRFAIAAFMLSAAVKDRHYDIHSVRLSACGLNDSFQILKMVVGTHCVFAVEKLVCAVIVPYIHI</sequence>
<proteinExistence type="predicted"/>
<protein>
    <submittedName>
        <fullName evidence="1">Uncharacterized protein</fullName>
    </submittedName>
</protein>
<evidence type="ECO:0000313" key="1">
    <source>
        <dbReference type="EMBL" id="MPN21823.1"/>
    </source>
</evidence>
<comment type="caution">
    <text evidence="1">The sequence shown here is derived from an EMBL/GenBank/DDBJ whole genome shotgun (WGS) entry which is preliminary data.</text>
</comment>
<organism evidence="1">
    <name type="scientific">bioreactor metagenome</name>
    <dbReference type="NCBI Taxonomy" id="1076179"/>
    <lineage>
        <taxon>unclassified sequences</taxon>
        <taxon>metagenomes</taxon>
        <taxon>ecological metagenomes</taxon>
    </lineage>
</organism>
<dbReference type="EMBL" id="VSSQ01069897">
    <property type="protein sequence ID" value="MPN21823.1"/>
    <property type="molecule type" value="Genomic_DNA"/>
</dbReference>
<dbReference type="AlphaFoldDB" id="A0A645GDB5"/>
<name>A0A645GDB5_9ZZZZ</name>